<evidence type="ECO:0000313" key="2">
    <source>
        <dbReference type="Proteomes" id="UP000789595"/>
    </source>
</evidence>
<protein>
    <submittedName>
        <fullName evidence="1">Uncharacterized protein</fullName>
    </submittedName>
</protein>
<dbReference type="EMBL" id="CAKKNE010000002">
    <property type="protein sequence ID" value="CAH0367532.1"/>
    <property type="molecule type" value="Genomic_DNA"/>
</dbReference>
<evidence type="ECO:0000313" key="1">
    <source>
        <dbReference type="EMBL" id="CAH0367532.1"/>
    </source>
</evidence>
<reference evidence="1" key="1">
    <citation type="submission" date="2021-11" db="EMBL/GenBank/DDBJ databases">
        <authorList>
            <consortium name="Genoscope - CEA"/>
            <person name="William W."/>
        </authorList>
    </citation>
    <scope>NUCLEOTIDE SEQUENCE</scope>
</reference>
<accession>A0A8J2SIT9</accession>
<comment type="caution">
    <text evidence="1">The sequence shown here is derived from an EMBL/GenBank/DDBJ whole genome shotgun (WGS) entry which is preliminary data.</text>
</comment>
<organism evidence="1 2">
    <name type="scientific">Pelagomonas calceolata</name>
    <dbReference type="NCBI Taxonomy" id="35677"/>
    <lineage>
        <taxon>Eukaryota</taxon>
        <taxon>Sar</taxon>
        <taxon>Stramenopiles</taxon>
        <taxon>Ochrophyta</taxon>
        <taxon>Pelagophyceae</taxon>
        <taxon>Pelagomonadales</taxon>
        <taxon>Pelagomonadaceae</taxon>
        <taxon>Pelagomonas</taxon>
    </lineage>
</organism>
<dbReference type="AlphaFoldDB" id="A0A8J2SIT9"/>
<sequence>MNRCRKECVGLTCNDGCRVYPAGVARSTPELIRAYERGTNRTLLLEEWLLSHRGEELPDELVARLFMRPSGEALEIPAWHEGGEEPFDVAVLAGALNTDQDPILALFVFDDEVCMLYSSCSYNSPVEFDIKVCPRTACFEAFARRVHLGEVAPAATPDEDDTWLASEESFSDEYRPFAIDEPLRGTACQKYERRSSWPITNTSTAVDMLLEAFDGRRLLTWSYFFFADRQNNAPWPPWGPPCPGPDIQFSKIVLHMYLQLFEDLEEDLPAPGALRRARNWDVRGAHVLRRALVEKNRATTGQRRKRTRRFEDACFTEFLYATSPTPMFRLILSFL</sequence>
<dbReference type="Proteomes" id="UP000789595">
    <property type="component" value="Unassembled WGS sequence"/>
</dbReference>
<keyword evidence="2" id="KW-1185">Reference proteome</keyword>
<gene>
    <name evidence="1" type="ORF">PECAL_2P05570</name>
</gene>
<name>A0A8J2SIT9_9STRA</name>
<proteinExistence type="predicted"/>